<evidence type="ECO:0000256" key="5">
    <source>
        <dbReference type="ARBA" id="ARBA00023163"/>
    </source>
</evidence>
<evidence type="ECO:0000256" key="7">
    <source>
        <dbReference type="ARBA" id="ARBA00033135"/>
    </source>
</evidence>
<evidence type="ECO:0000313" key="9">
    <source>
        <dbReference type="Proteomes" id="UP001385892"/>
    </source>
</evidence>
<sequence length="104" mass="11233">MARFDVYANPDSESRATIPFMLDVQSNHLGGMDTRVVVPLFASARFSVRLPSLNPLLDVSGKAVVMDTASIGAIPTADLRRPVANITNHQSEIQDALDTLFGGY</sequence>
<gene>
    <name evidence="8" type="ORF">WKW82_19175</name>
</gene>
<dbReference type="InterPro" id="IPR002712">
    <property type="entry name" value="CcdB"/>
</dbReference>
<dbReference type="Gene3D" id="2.30.30.110">
    <property type="match status" value="1"/>
</dbReference>
<accession>A0ABU8WN42</accession>
<dbReference type="RefSeq" id="WP_340343908.1">
    <property type="nucleotide sequence ID" value="NZ_JBBKZT010000008.1"/>
</dbReference>
<evidence type="ECO:0000256" key="4">
    <source>
        <dbReference type="ARBA" id="ARBA00023015"/>
    </source>
</evidence>
<evidence type="ECO:0000256" key="2">
    <source>
        <dbReference type="ARBA" id="ARBA00015075"/>
    </source>
</evidence>
<organism evidence="8 9">
    <name type="scientific">Variovorax rhizosphaerae</name>
    <dbReference type="NCBI Taxonomy" id="1836200"/>
    <lineage>
        <taxon>Bacteria</taxon>
        <taxon>Pseudomonadati</taxon>
        <taxon>Pseudomonadota</taxon>
        <taxon>Betaproteobacteria</taxon>
        <taxon>Burkholderiales</taxon>
        <taxon>Comamonadaceae</taxon>
        <taxon>Variovorax</taxon>
    </lineage>
</organism>
<keyword evidence="9" id="KW-1185">Reference proteome</keyword>
<evidence type="ECO:0000256" key="6">
    <source>
        <dbReference type="ARBA" id="ARBA00029628"/>
    </source>
</evidence>
<dbReference type="InterPro" id="IPR011067">
    <property type="entry name" value="Plasmid_toxin/cell-grow_inhib"/>
</dbReference>
<evidence type="ECO:0000256" key="3">
    <source>
        <dbReference type="ARBA" id="ARBA00022491"/>
    </source>
</evidence>
<dbReference type="SUPFAM" id="SSF50118">
    <property type="entry name" value="Cell growth inhibitor/plasmid maintenance toxic component"/>
    <property type="match status" value="1"/>
</dbReference>
<protein>
    <recommendedName>
        <fullName evidence="2">Toxin CcdB</fullName>
    </recommendedName>
    <alternativeName>
        <fullName evidence="7">Cytotoxic protein CcdB</fullName>
    </alternativeName>
    <alternativeName>
        <fullName evidence="6">Protein LetD</fullName>
    </alternativeName>
</protein>
<name>A0ABU8WN42_9BURK</name>
<evidence type="ECO:0000313" key="8">
    <source>
        <dbReference type="EMBL" id="MEJ8848789.1"/>
    </source>
</evidence>
<dbReference type="Pfam" id="PF01845">
    <property type="entry name" value="CcdB"/>
    <property type="match status" value="1"/>
</dbReference>
<keyword evidence="3" id="KW-0678">Repressor</keyword>
<dbReference type="Proteomes" id="UP001385892">
    <property type="component" value="Unassembled WGS sequence"/>
</dbReference>
<proteinExistence type="inferred from homology"/>
<comment type="similarity">
    <text evidence="1">Belongs to the CcdB toxin family.</text>
</comment>
<reference evidence="8 9" key="1">
    <citation type="submission" date="2024-03" db="EMBL/GenBank/DDBJ databases">
        <title>Novel species of the genus Variovorax.</title>
        <authorList>
            <person name="Liu Q."/>
            <person name="Xin Y.-H."/>
        </authorList>
    </citation>
    <scope>NUCLEOTIDE SEQUENCE [LARGE SCALE GENOMIC DNA]</scope>
    <source>
        <strain evidence="8 9">KACC 18900</strain>
    </source>
</reference>
<evidence type="ECO:0000256" key="1">
    <source>
        <dbReference type="ARBA" id="ARBA00005230"/>
    </source>
</evidence>
<dbReference type="EMBL" id="JBBKZT010000008">
    <property type="protein sequence ID" value="MEJ8848789.1"/>
    <property type="molecule type" value="Genomic_DNA"/>
</dbReference>
<keyword evidence="5" id="KW-0804">Transcription</keyword>
<comment type="caution">
    <text evidence="8">The sequence shown here is derived from an EMBL/GenBank/DDBJ whole genome shotgun (WGS) entry which is preliminary data.</text>
</comment>
<keyword evidence="4" id="KW-0805">Transcription regulation</keyword>